<organism evidence="3 4">
    <name type="scientific">Streptomyces jeddahensis</name>
    <dbReference type="NCBI Taxonomy" id="1716141"/>
    <lineage>
        <taxon>Bacteria</taxon>
        <taxon>Bacillati</taxon>
        <taxon>Actinomycetota</taxon>
        <taxon>Actinomycetes</taxon>
        <taxon>Kitasatosporales</taxon>
        <taxon>Streptomycetaceae</taxon>
        <taxon>Streptomyces</taxon>
    </lineage>
</organism>
<reference evidence="3 4" key="1">
    <citation type="submission" date="2015-12" db="EMBL/GenBank/DDBJ databases">
        <title>Genome sequence of Streptomyces sp. G25.</title>
        <authorList>
            <person name="Poehlein A."/>
            <person name="Roettig A."/>
            <person name="Hiessl S."/>
            <person name="Hauschild P."/>
            <person name="Schauer J."/>
            <person name="Madkour M.H."/>
            <person name="Al-Ansari A.M."/>
            <person name="Almakishah N.H."/>
            <person name="Steinbuechel A."/>
            <person name="Daniel R."/>
        </authorList>
    </citation>
    <scope>NUCLEOTIDE SEQUENCE [LARGE SCALE GENOMIC DNA]</scope>
    <source>
        <strain evidence="4">G25(2015)</strain>
    </source>
</reference>
<comment type="caution">
    <text evidence="3">The sequence shown here is derived from an EMBL/GenBank/DDBJ whole genome shotgun (WGS) entry which is preliminary data.</text>
</comment>
<dbReference type="AlphaFoldDB" id="A0A177HGZ8"/>
<sequence length="348" mass="36717">MSDCPTRPGRVEVNNTQVETGGNGPSRGRADVLAEKKDRRMGIWFRRAVWVGLALLPVVLYLLLQVMGLDDADRLAGVLSLVVALAALVMQWLTYAQQRGNRPNPTVSVIKEQLTPSGSGDRNTTVNIGSATTDRTSGNTGHIRQTVINIRTGSLSALCVMAMLLISGVAPQWLGGERDGQGDVSDAAPGESSGASPSTTDAAPSGDRPSSSGAPSADGPAAASVTSCRGGAPVPKHDILFDPCITRSDRAVSLYVKVRGDIVTADKPVTRWIWVWLYNVDSKEKHALRHCSMAIDTKPTRCGPFTVTPPEPGTYVTAVEVTLDDTSPAAWSDESLAGTQSGGVTWLG</sequence>
<dbReference type="PATRIC" id="fig|1716141.3.peg.6862"/>
<keyword evidence="2" id="KW-0472">Membrane</keyword>
<feature type="transmembrane region" description="Helical" evidence="2">
    <location>
        <begin position="48"/>
        <end position="69"/>
    </location>
</feature>
<keyword evidence="2" id="KW-0812">Transmembrane</keyword>
<evidence type="ECO:0000256" key="1">
    <source>
        <dbReference type="SAM" id="MobiDB-lite"/>
    </source>
</evidence>
<feature type="region of interest" description="Disordered" evidence="1">
    <location>
        <begin position="177"/>
        <end position="229"/>
    </location>
</feature>
<dbReference type="Proteomes" id="UP000077381">
    <property type="component" value="Unassembled WGS sequence"/>
</dbReference>
<accession>A0A177HGZ8</accession>
<keyword evidence="2" id="KW-1133">Transmembrane helix</keyword>
<dbReference type="STRING" id="1716141.STSP_65080"/>
<evidence type="ECO:0000313" key="4">
    <source>
        <dbReference type="Proteomes" id="UP000077381"/>
    </source>
</evidence>
<evidence type="ECO:0000256" key="2">
    <source>
        <dbReference type="SAM" id="Phobius"/>
    </source>
</evidence>
<feature type="region of interest" description="Disordered" evidence="1">
    <location>
        <begin position="1"/>
        <end position="29"/>
    </location>
</feature>
<feature type="compositionally biased region" description="Low complexity" evidence="1">
    <location>
        <begin position="185"/>
        <end position="224"/>
    </location>
</feature>
<proteinExistence type="predicted"/>
<gene>
    <name evidence="3" type="ORF">STSP_65080</name>
</gene>
<evidence type="ECO:0000313" key="3">
    <source>
        <dbReference type="EMBL" id="OAH10252.1"/>
    </source>
</evidence>
<feature type="transmembrane region" description="Helical" evidence="2">
    <location>
        <begin position="154"/>
        <end position="174"/>
    </location>
</feature>
<feature type="transmembrane region" description="Helical" evidence="2">
    <location>
        <begin position="75"/>
        <end position="95"/>
    </location>
</feature>
<feature type="region of interest" description="Disordered" evidence="1">
    <location>
        <begin position="114"/>
        <end position="140"/>
    </location>
</feature>
<name>A0A177HGZ8_9ACTN</name>
<protein>
    <submittedName>
        <fullName evidence="3">Uncharacterized protein</fullName>
    </submittedName>
</protein>
<dbReference type="EMBL" id="LOHS01000156">
    <property type="protein sequence ID" value="OAH10252.1"/>
    <property type="molecule type" value="Genomic_DNA"/>
</dbReference>
<keyword evidence="4" id="KW-1185">Reference proteome</keyword>